<keyword evidence="2" id="KW-0408">Iron</keyword>
<dbReference type="SMR" id="A0A0H3J7C7"/>
<dbReference type="InterPro" id="IPR017896">
    <property type="entry name" value="4Fe4S_Fe-S-bd"/>
</dbReference>
<keyword evidence="1" id="KW-0479">Metal-binding</keyword>
<organism evidence="5 8">
    <name type="scientific">Clostridium pasteurianum DSM 525 = ATCC 6013</name>
    <dbReference type="NCBI Taxonomy" id="1262449"/>
    <lineage>
        <taxon>Bacteria</taxon>
        <taxon>Bacillati</taxon>
        <taxon>Bacillota</taxon>
        <taxon>Clostridia</taxon>
        <taxon>Eubacteriales</taxon>
        <taxon>Clostridiaceae</taxon>
        <taxon>Clostridium</taxon>
    </lineage>
</organism>
<dbReference type="KEGG" id="cpat:CLPA_c37830"/>
<dbReference type="Pfam" id="PF00037">
    <property type="entry name" value="Fer4"/>
    <property type="match status" value="1"/>
</dbReference>
<dbReference type="AlphaFoldDB" id="A0A0H3J7C7"/>
<dbReference type="PROSITE" id="PS51379">
    <property type="entry name" value="4FE4S_FER_2"/>
    <property type="match status" value="1"/>
</dbReference>
<reference evidence="5 8" key="1">
    <citation type="journal article" date="2015" name="Genome Announc.">
        <title>Complete Genome Sequence of the Nitrogen-Fixing and Solvent-Producing Clostridium pasteurianum DSM 525.</title>
        <authorList>
            <person name="Poehlein A."/>
            <person name="Grosse-Honebrink A."/>
            <person name="Zhang Y."/>
            <person name="Minton N.P."/>
            <person name="Daniel R."/>
        </authorList>
    </citation>
    <scope>NUCLEOTIDE SEQUENCE [LARGE SCALE GENOMIC DNA]</scope>
    <source>
        <strain evidence="5">DSM 525</strain>
        <strain evidence="8">DSM 525 / ATCC 6013</strain>
    </source>
</reference>
<dbReference type="InterPro" id="IPR050340">
    <property type="entry name" value="Cytosolic_Fe-S_CAF"/>
</dbReference>
<dbReference type="EMBL" id="JPGY02000001">
    <property type="protein sequence ID" value="KRU14166.1"/>
    <property type="molecule type" value="Genomic_DNA"/>
</dbReference>
<dbReference type="GO" id="GO:0008901">
    <property type="term" value="F:ferredoxin hydrogenase activity"/>
    <property type="evidence" value="ECO:0007669"/>
    <property type="project" value="UniProtKB-EC"/>
</dbReference>
<dbReference type="SUPFAM" id="SSF54862">
    <property type="entry name" value="4Fe-4S ferredoxins"/>
    <property type="match status" value="1"/>
</dbReference>
<dbReference type="GeneID" id="93075869"/>
<reference evidence="6" key="2">
    <citation type="submission" date="2015-10" db="EMBL/GenBank/DDBJ databases">
        <title>Improved Draft Genome Sequence of Clostridium pasteurianum Strain ATCC 6013 (DSM 525) Using a Hybrid Next-Generation Sequencing Approach.</title>
        <authorList>
            <person name="Pyne M.E."/>
            <person name="Utturkar S.M."/>
            <person name="Brown S.D."/>
            <person name="Moo-Young M."/>
            <person name="Chung D.A."/>
            <person name="Chou P.C."/>
        </authorList>
    </citation>
    <scope>NUCLEOTIDE SEQUENCE</scope>
    <source>
        <strain evidence="6">ATCC 6013</strain>
    </source>
</reference>
<evidence type="ECO:0000313" key="8">
    <source>
        <dbReference type="Proteomes" id="UP000030905"/>
    </source>
</evidence>
<keyword evidence="8" id="KW-1185">Reference proteome</keyword>
<proteinExistence type="predicted"/>
<evidence type="ECO:0000256" key="3">
    <source>
        <dbReference type="ARBA" id="ARBA00023014"/>
    </source>
</evidence>
<evidence type="ECO:0000256" key="1">
    <source>
        <dbReference type="ARBA" id="ARBA00022723"/>
    </source>
</evidence>
<evidence type="ECO:0000259" key="4">
    <source>
        <dbReference type="PROSITE" id="PS51379"/>
    </source>
</evidence>
<keyword evidence="3" id="KW-0411">Iron-sulfur</keyword>
<gene>
    <name evidence="5" type="primary">hydA</name>
    <name evidence="5" type="ORF">CLPA_c37830</name>
    <name evidence="6" type="ORF">CP6013_03422</name>
</gene>
<evidence type="ECO:0000313" key="5">
    <source>
        <dbReference type="EMBL" id="AJA53809.1"/>
    </source>
</evidence>
<dbReference type="Pfam" id="PF02906">
    <property type="entry name" value="Fe_hyd_lg_C"/>
    <property type="match status" value="1"/>
</dbReference>
<evidence type="ECO:0000256" key="2">
    <source>
        <dbReference type="ARBA" id="ARBA00023004"/>
    </source>
</evidence>
<dbReference type="GO" id="GO:0046872">
    <property type="term" value="F:metal ion binding"/>
    <property type="evidence" value="ECO:0007669"/>
    <property type="project" value="UniProtKB-KW"/>
</dbReference>
<accession>A0A0H3J7C7</accession>
<name>A0A0H3J7C7_CLOPA</name>
<dbReference type="eggNOG" id="COG2878">
    <property type="taxonomic scope" value="Bacteria"/>
</dbReference>
<feature type="domain" description="4Fe-4S ferredoxin-type" evidence="4">
    <location>
        <begin position="112"/>
        <end position="142"/>
    </location>
</feature>
<dbReference type="PROSITE" id="PS00198">
    <property type="entry name" value="4FE4S_FER_1"/>
    <property type="match status" value="1"/>
</dbReference>
<dbReference type="SUPFAM" id="SSF53920">
    <property type="entry name" value="Fe-only hydrogenase"/>
    <property type="match status" value="1"/>
</dbReference>
<sequence length="450" mass="49967">MKSEYNDLFKSLIDAYYKDDFDEFIKKALSDSTVNKEELSNIISSFCGVELKYTDKDTYIKDLKNAIKNYNSDHKIVTKIRDCSVDCADENGKTSCQKSCPFDAILIDEANKTSYIDKDLCTDCGFCVEGCPNGSILDKVEFIPLANLLKEKQPVIAAVAPAITGQFGDDVTIDQLRTAFKKVGFADMIEVAFFADMLTLKEACEFNAHVKSKDDLMITSCCCPMWVGMLKRVYKDMVKYVSPSVSPMIAAGRVIKTLNSNCKVVFVGPCIAKKAESKNKDIEGDIDFVLTFEEVKNIFESLNINPSELPEDPSTDYASREGRLYARTGGVSISVSEAVAKLFPEKKDLFKSVQANGVIECKKILEKAQNGEVAANFIEGMGCVGGCVGGPKALIPKEKGREKVNEFAENSNVKISLESDQMKKILNMLNITSAKDFMDEEKIKIFEREF</sequence>
<dbReference type="Proteomes" id="UP000030905">
    <property type="component" value="Chromosome"/>
</dbReference>
<dbReference type="eggNOG" id="COG4624">
    <property type="taxonomic scope" value="Bacteria"/>
</dbReference>
<dbReference type="GO" id="GO:0051536">
    <property type="term" value="F:iron-sulfur cluster binding"/>
    <property type="evidence" value="ECO:0007669"/>
    <property type="project" value="UniProtKB-KW"/>
</dbReference>
<dbReference type="EC" id="1.12.7.2" evidence="5"/>
<evidence type="ECO:0000313" key="7">
    <source>
        <dbReference type="Proteomes" id="UP000028042"/>
    </source>
</evidence>
<evidence type="ECO:0000313" key="6">
    <source>
        <dbReference type="EMBL" id="KRU14166.1"/>
    </source>
</evidence>
<dbReference type="RefSeq" id="WP_003447632.1">
    <property type="nucleotide sequence ID" value="NZ_ANZB01000016.1"/>
</dbReference>
<dbReference type="EMBL" id="CP009268">
    <property type="protein sequence ID" value="AJA53809.1"/>
    <property type="molecule type" value="Genomic_DNA"/>
</dbReference>
<dbReference type="InterPro" id="IPR004108">
    <property type="entry name" value="Fe_hydrogenase_lsu_C"/>
</dbReference>
<dbReference type="Proteomes" id="UP000028042">
    <property type="component" value="Unassembled WGS sequence"/>
</dbReference>
<dbReference type="PATRIC" id="fig|1262449.3.peg.3601"/>
<reference evidence="6 7" key="3">
    <citation type="journal article" name="Genome Announc.">
        <title>Improved Draft Genome Sequence of Clostridium pasteurianum Strain ATCC 6013 (DSM 525) Using a Hybrid Next-Generation Sequencing Approach.</title>
        <authorList>
            <person name="Pyne M.E."/>
            <person name="Utturkar S."/>
            <person name="Brown S.D."/>
            <person name="Moo-Young M."/>
            <person name="Chung D.A."/>
            <person name="Chou C.P."/>
        </authorList>
    </citation>
    <scope>NUCLEOTIDE SEQUENCE [LARGE SCALE GENOMIC DNA]</scope>
    <source>
        <strain evidence="6 7">ATCC 6013</strain>
    </source>
</reference>
<dbReference type="Gene3D" id="3.40.950.10">
    <property type="entry name" value="Fe-only Hydrogenase (Larger Subunit), Chain L, domain 3"/>
    <property type="match status" value="1"/>
</dbReference>
<protein>
    <submittedName>
        <fullName evidence="6">Hydrogenase large subunit domain protein</fullName>
    </submittedName>
    <submittedName>
        <fullName evidence="5">Periplasmic [Fe] hydrogenase large subunit</fullName>
        <ecNumber evidence="5">1.12.7.2</ecNumber>
    </submittedName>
</protein>
<dbReference type="InterPro" id="IPR017900">
    <property type="entry name" value="4Fe4S_Fe_S_CS"/>
</dbReference>
<dbReference type="InterPro" id="IPR009016">
    <property type="entry name" value="Fe_hydrogenase"/>
</dbReference>
<dbReference type="PANTHER" id="PTHR11615">
    <property type="entry name" value="NITRATE, FORMATE, IRON DEHYDROGENASE"/>
    <property type="match status" value="1"/>
</dbReference>
<dbReference type="KEGG" id="cpae:CPAST_c37830"/>
<dbReference type="Gene3D" id="3.30.70.20">
    <property type="match status" value="1"/>
</dbReference>
<keyword evidence="5" id="KW-0560">Oxidoreductase</keyword>